<dbReference type="PANTHER" id="PTHR47955:SF8">
    <property type="entry name" value="CYTOCHROME P450 71D11-LIKE"/>
    <property type="match status" value="1"/>
</dbReference>
<evidence type="ECO:0000256" key="3">
    <source>
        <dbReference type="ARBA" id="ARBA00022617"/>
    </source>
</evidence>
<keyword evidence="4 8" id="KW-0479">Metal-binding</keyword>
<organism evidence="11 12">
    <name type="scientific">Erythroxylum novogranatense</name>
    <dbReference type="NCBI Taxonomy" id="1862640"/>
    <lineage>
        <taxon>Eukaryota</taxon>
        <taxon>Viridiplantae</taxon>
        <taxon>Streptophyta</taxon>
        <taxon>Embryophyta</taxon>
        <taxon>Tracheophyta</taxon>
        <taxon>Spermatophyta</taxon>
        <taxon>Magnoliopsida</taxon>
        <taxon>eudicotyledons</taxon>
        <taxon>Gunneridae</taxon>
        <taxon>Pentapetalae</taxon>
        <taxon>rosids</taxon>
        <taxon>fabids</taxon>
        <taxon>Malpighiales</taxon>
        <taxon>Erythroxylaceae</taxon>
        <taxon>Erythroxylum</taxon>
    </lineage>
</organism>
<dbReference type="PANTHER" id="PTHR47955">
    <property type="entry name" value="CYTOCHROME P450 FAMILY 71 PROTEIN"/>
    <property type="match status" value="1"/>
</dbReference>
<dbReference type="GO" id="GO:0020037">
    <property type="term" value="F:heme binding"/>
    <property type="evidence" value="ECO:0007669"/>
    <property type="project" value="InterPro"/>
</dbReference>
<evidence type="ECO:0000256" key="2">
    <source>
        <dbReference type="ARBA" id="ARBA00010617"/>
    </source>
</evidence>
<protein>
    <recommendedName>
        <fullName evidence="13">Cytochrome P450</fullName>
    </recommendedName>
</protein>
<keyword evidence="12" id="KW-1185">Reference proteome</keyword>
<dbReference type="InterPro" id="IPR036396">
    <property type="entry name" value="Cyt_P450_sf"/>
</dbReference>
<name>A0AAV8U6U3_9ROSI</name>
<feature type="transmembrane region" description="Helical" evidence="10">
    <location>
        <begin position="6"/>
        <end position="25"/>
    </location>
</feature>
<evidence type="ECO:0000256" key="7">
    <source>
        <dbReference type="ARBA" id="ARBA00023033"/>
    </source>
</evidence>
<gene>
    <name evidence="11" type="ORF">K2173_020004</name>
</gene>
<evidence type="ECO:0008006" key="13">
    <source>
        <dbReference type="Google" id="ProtNLM"/>
    </source>
</evidence>
<evidence type="ECO:0000313" key="12">
    <source>
        <dbReference type="Proteomes" id="UP001159364"/>
    </source>
</evidence>
<dbReference type="SUPFAM" id="SSF48264">
    <property type="entry name" value="Cytochrome P450"/>
    <property type="match status" value="1"/>
</dbReference>
<dbReference type="GO" id="GO:0005506">
    <property type="term" value="F:iron ion binding"/>
    <property type="evidence" value="ECO:0007669"/>
    <property type="project" value="InterPro"/>
</dbReference>
<accession>A0AAV8U6U3</accession>
<dbReference type="GO" id="GO:0016705">
    <property type="term" value="F:oxidoreductase activity, acting on paired donors, with incorporation or reduction of molecular oxygen"/>
    <property type="evidence" value="ECO:0007669"/>
    <property type="project" value="InterPro"/>
</dbReference>
<dbReference type="PROSITE" id="PS00086">
    <property type="entry name" value="CYTOCHROME_P450"/>
    <property type="match status" value="1"/>
</dbReference>
<evidence type="ECO:0000256" key="8">
    <source>
        <dbReference type="PIRSR" id="PIRSR602401-1"/>
    </source>
</evidence>
<feature type="binding site" description="axial binding residue" evidence="8">
    <location>
        <position position="443"/>
    </location>
    <ligand>
        <name>heme</name>
        <dbReference type="ChEBI" id="CHEBI:30413"/>
    </ligand>
    <ligandPart>
        <name>Fe</name>
        <dbReference type="ChEBI" id="CHEBI:18248"/>
    </ligandPart>
</feature>
<comment type="caution">
    <text evidence="11">The sequence shown here is derived from an EMBL/GenBank/DDBJ whole genome shotgun (WGS) entry which is preliminary data.</text>
</comment>
<keyword evidence="10" id="KW-0472">Membrane</keyword>
<evidence type="ECO:0000256" key="1">
    <source>
        <dbReference type="ARBA" id="ARBA00001971"/>
    </source>
</evidence>
<sequence length="507" mass="57214">MQNSESPFVSLYTTIAALLFIFILWKILTRTSGNLPPGPWKLPIIGNLLNVGALPHRTLRDLAKKYGPVMHIKLGEISSVVISSPETAKIVLKTHDMLFAGRPFILAAHIIWYESTDIIYAPYGDYWRRLRKFCITELLGAKRVQSYRQIRADESLNMIKTIAGSVGSSVNLSKIISSFSLNITSRSSLGKIDTKQEAEFMEHIHKFAEELGGFSFSDLFPSIKILGVISGERSRLETLHRELDTTLENIMGDHEKRKADAADSSQTEAELLLDVLLNLQERGQLDFPITRNNVKAVIMDMFVAGTSTSSAVIEWAMSEMMKNPRILRKAQAEVREVYKGKETIDETNLHMLNYLNLVIKETLRMYPPGAILVPRLAGEKTEIDGYEIPRKSTVLVNAWAINRDPNYWEDAETFYPERFADNSIDYKGTHYEYIPFGAGRRMCPGISFGLAVVELGLASLLYHFDWEIADGVKPADLDMTESWSGDLVRKNNLFLIPTSYLPLPVRS</sequence>
<evidence type="ECO:0000313" key="11">
    <source>
        <dbReference type="EMBL" id="KAJ8775000.1"/>
    </source>
</evidence>
<keyword evidence="7 9" id="KW-0503">Monooxygenase</keyword>
<keyword evidence="10" id="KW-0812">Transmembrane</keyword>
<dbReference type="PRINTS" id="PR00463">
    <property type="entry name" value="EP450I"/>
</dbReference>
<reference evidence="11 12" key="1">
    <citation type="submission" date="2021-09" db="EMBL/GenBank/DDBJ databases">
        <title>Genomic insights and catalytic innovation underlie evolution of tropane alkaloids biosynthesis.</title>
        <authorList>
            <person name="Wang Y.-J."/>
            <person name="Tian T."/>
            <person name="Huang J.-P."/>
            <person name="Huang S.-X."/>
        </authorList>
    </citation>
    <scope>NUCLEOTIDE SEQUENCE [LARGE SCALE GENOMIC DNA]</scope>
    <source>
        <strain evidence="11">KIB-2018</strain>
        <tissue evidence="11">Leaf</tissue>
    </source>
</reference>
<evidence type="ECO:0000256" key="9">
    <source>
        <dbReference type="RuleBase" id="RU000461"/>
    </source>
</evidence>
<evidence type="ECO:0000256" key="4">
    <source>
        <dbReference type="ARBA" id="ARBA00022723"/>
    </source>
</evidence>
<comment type="cofactor">
    <cofactor evidence="1 8">
        <name>heme</name>
        <dbReference type="ChEBI" id="CHEBI:30413"/>
    </cofactor>
</comment>
<proteinExistence type="inferred from homology"/>
<dbReference type="Pfam" id="PF00067">
    <property type="entry name" value="p450"/>
    <property type="match status" value="1"/>
</dbReference>
<dbReference type="FunFam" id="1.10.630.10:FF:000043">
    <property type="entry name" value="Cytochrome P450 99A2"/>
    <property type="match status" value="1"/>
</dbReference>
<evidence type="ECO:0000256" key="5">
    <source>
        <dbReference type="ARBA" id="ARBA00023002"/>
    </source>
</evidence>
<dbReference type="InterPro" id="IPR017972">
    <property type="entry name" value="Cyt_P450_CS"/>
</dbReference>
<dbReference type="InterPro" id="IPR001128">
    <property type="entry name" value="Cyt_P450"/>
</dbReference>
<keyword evidence="3 8" id="KW-0349">Heme</keyword>
<dbReference type="AlphaFoldDB" id="A0AAV8U6U3"/>
<keyword evidence="10" id="KW-1133">Transmembrane helix</keyword>
<dbReference type="CDD" id="cd11072">
    <property type="entry name" value="CYP71-like"/>
    <property type="match status" value="1"/>
</dbReference>
<dbReference type="Gene3D" id="1.10.630.10">
    <property type="entry name" value="Cytochrome P450"/>
    <property type="match status" value="1"/>
</dbReference>
<dbReference type="PRINTS" id="PR00385">
    <property type="entry name" value="P450"/>
</dbReference>
<keyword evidence="5 9" id="KW-0560">Oxidoreductase</keyword>
<dbReference type="GO" id="GO:0004497">
    <property type="term" value="F:monooxygenase activity"/>
    <property type="evidence" value="ECO:0007669"/>
    <property type="project" value="UniProtKB-KW"/>
</dbReference>
<dbReference type="InterPro" id="IPR002401">
    <property type="entry name" value="Cyt_P450_E_grp-I"/>
</dbReference>
<comment type="similarity">
    <text evidence="2 9">Belongs to the cytochrome P450 family.</text>
</comment>
<evidence type="ECO:0000256" key="6">
    <source>
        <dbReference type="ARBA" id="ARBA00023004"/>
    </source>
</evidence>
<dbReference type="EMBL" id="JAIWQS010000001">
    <property type="protein sequence ID" value="KAJ8775000.1"/>
    <property type="molecule type" value="Genomic_DNA"/>
</dbReference>
<dbReference type="Proteomes" id="UP001159364">
    <property type="component" value="Linkage Group LG01"/>
</dbReference>
<evidence type="ECO:0000256" key="10">
    <source>
        <dbReference type="SAM" id="Phobius"/>
    </source>
</evidence>
<keyword evidence="6 8" id="KW-0408">Iron</keyword>